<comment type="caution">
    <text evidence="2">The sequence shown here is derived from an EMBL/GenBank/DDBJ whole genome shotgun (WGS) entry which is preliminary data.</text>
</comment>
<evidence type="ECO:0000313" key="2">
    <source>
        <dbReference type="EMBL" id="GFD10340.1"/>
    </source>
</evidence>
<proteinExistence type="predicted"/>
<sequence length="110" mass="11952">IICQNYSWREGVRRIKENIAKHRSALRDVFFPLSEPLPVTTLTRTESTLNVILAIVDTTTSLSVTPVSASLIPSVSTNDYEVAHAEGGDSAGADVNSFPKVDNAELKIPQ</sequence>
<accession>A0A699TKL3</accession>
<name>A0A699TKL3_TANCI</name>
<protein>
    <submittedName>
        <fullName evidence="2">Uncharacterized protein</fullName>
    </submittedName>
</protein>
<dbReference type="AlphaFoldDB" id="A0A699TKL3"/>
<evidence type="ECO:0000256" key="1">
    <source>
        <dbReference type="SAM" id="MobiDB-lite"/>
    </source>
</evidence>
<organism evidence="2">
    <name type="scientific">Tanacetum cinerariifolium</name>
    <name type="common">Dalmatian daisy</name>
    <name type="synonym">Chrysanthemum cinerariifolium</name>
    <dbReference type="NCBI Taxonomy" id="118510"/>
    <lineage>
        <taxon>Eukaryota</taxon>
        <taxon>Viridiplantae</taxon>
        <taxon>Streptophyta</taxon>
        <taxon>Embryophyta</taxon>
        <taxon>Tracheophyta</taxon>
        <taxon>Spermatophyta</taxon>
        <taxon>Magnoliopsida</taxon>
        <taxon>eudicotyledons</taxon>
        <taxon>Gunneridae</taxon>
        <taxon>Pentapetalae</taxon>
        <taxon>asterids</taxon>
        <taxon>campanulids</taxon>
        <taxon>Asterales</taxon>
        <taxon>Asteraceae</taxon>
        <taxon>Asteroideae</taxon>
        <taxon>Anthemideae</taxon>
        <taxon>Anthemidinae</taxon>
        <taxon>Tanacetum</taxon>
    </lineage>
</organism>
<feature type="non-terminal residue" evidence="2">
    <location>
        <position position="1"/>
    </location>
</feature>
<dbReference type="EMBL" id="BKCJ011251641">
    <property type="protein sequence ID" value="GFD10340.1"/>
    <property type="molecule type" value="Genomic_DNA"/>
</dbReference>
<feature type="region of interest" description="Disordered" evidence="1">
    <location>
        <begin position="85"/>
        <end position="110"/>
    </location>
</feature>
<reference evidence="2" key="1">
    <citation type="journal article" date="2019" name="Sci. Rep.">
        <title>Draft genome of Tanacetum cinerariifolium, the natural source of mosquito coil.</title>
        <authorList>
            <person name="Yamashiro T."/>
            <person name="Shiraishi A."/>
            <person name="Satake H."/>
            <person name="Nakayama K."/>
        </authorList>
    </citation>
    <scope>NUCLEOTIDE SEQUENCE</scope>
</reference>
<gene>
    <name evidence="2" type="ORF">Tci_882309</name>
</gene>